<gene>
    <name evidence="11" type="primary">20215829</name>
    <name evidence="10" type="ORF">HELRODRAFT_80632</name>
</gene>
<dbReference type="HOGENOM" id="CLU_000022_59_7_1"/>
<dbReference type="FunFam" id="3.30.300.30:FF:000008">
    <property type="entry name" value="2,3-dihydroxybenzoate-AMP ligase"/>
    <property type="match status" value="1"/>
</dbReference>
<accession>T1G431</accession>
<dbReference type="EMBL" id="KB096633">
    <property type="protein sequence ID" value="ESO03384.1"/>
    <property type="molecule type" value="Genomic_DNA"/>
</dbReference>
<dbReference type="OrthoDB" id="10253115at2759"/>
<reference evidence="12" key="1">
    <citation type="submission" date="2012-12" db="EMBL/GenBank/DDBJ databases">
        <authorList>
            <person name="Hellsten U."/>
            <person name="Grimwood J."/>
            <person name="Chapman J.A."/>
            <person name="Shapiro H."/>
            <person name="Aerts A."/>
            <person name="Otillar R.P."/>
            <person name="Terry A.Y."/>
            <person name="Boore J.L."/>
            <person name="Simakov O."/>
            <person name="Marletaz F."/>
            <person name="Cho S.-J."/>
            <person name="Edsinger-Gonzales E."/>
            <person name="Havlak P."/>
            <person name="Kuo D.-H."/>
            <person name="Larsson T."/>
            <person name="Lv J."/>
            <person name="Arendt D."/>
            <person name="Savage R."/>
            <person name="Osoegawa K."/>
            <person name="de Jong P."/>
            <person name="Lindberg D.R."/>
            <person name="Seaver E.C."/>
            <person name="Weisblat D.A."/>
            <person name="Putnam N.H."/>
            <person name="Grigoriev I.V."/>
            <person name="Rokhsar D.S."/>
        </authorList>
    </citation>
    <scope>NUCLEOTIDE SEQUENCE</scope>
</reference>
<evidence type="ECO:0000256" key="4">
    <source>
        <dbReference type="ARBA" id="ARBA00039009"/>
    </source>
</evidence>
<comment type="similarity">
    <text evidence="1">Belongs to the ATP-dependent AMP-binding enzyme family.</text>
</comment>
<dbReference type="PROSITE" id="PS00455">
    <property type="entry name" value="AMP_BINDING"/>
    <property type="match status" value="1"/>
</dbReference>
<evidence type="ECO:0000313" key="10">
    <source>
        <dbReference type="EMBL" id="ESO03384.1"/>
    </source>
</evidence>
<dbReference type="EC" id="6.2.1.2" evidence="4"/>
<reference evidence="11" key="3">
    <citation type="submission" date="2015-06" db="UniProtKB">
        <authorList>
            <consortium name="EnsemblMetazoa"/>
        </authorList>
    </citation>
    <scope>IDENTIFICATION</scope>
</reference>
<keyword evidence="2" id="KW-0436">Ligase</keyword>
<dbReference type="InterPro" id="IPR020845">
    <property type="entry name" value="AMP-binding_CS"/>
</dbReference>
<dbReference type="GeneID" id="20215829"/>
<dbReference type="Pfam" id="PF13193">
    <property type="entry name" value="AMP-binding_C"/>
    <property type="match status" value="1"/>
</dbReference>
<feature type="domain" description="AMP-dependent synthetase/ligase" evidence="8">
    <location>
        <begin position="21"/>
        <end position="412"/>
    </location>
</feature>
<dbReference type="Proteomes" id="UP000015101">
    <property type="component" value="Unassembled WGS sequence"/>
</dbReference>
<evidence type="ECO:0000313" key="12">
    <source>
        <dbReference type="Proteomes" id="UP000015101"/>
    </source>
</evidence>
<evidence type="ECO:0000313" key="11">
    <source>
        <dbReference type="EnsemblMetazoa" id="HelroP80632"/>
    </source>
</evidence>
<dbReference type="FunCoup" id="T1G431">
    <property type="interactions" value="364"/>
</dbReference>
<dbReference type="InParanoid" id="T1G431"/>
<dbReference type="PANTHER" id="PTHR43201">
    <property type="entry name" value="ACYL-COA SYNTHETASE"/>
    <property type="match status" value="1"/>
</dbReference>
<evidence type="ECO:0000256" key="2">
    <source>
        <dbReference type="ARBA" id="ARBA00022598"/>
    </source>
</evidence>
<comment type="catalytic activity">
    <reaction evidence="7">
        <text>a medium-chain fatty acid + ATP + CoA = a medium-chain fatty acyl-CoA + AMP + diphosphate</text>
        <dbReference type="Rhea" id="RHEA:48340"/>
        <dbReference type="ChEBI" id="CHEBI:30616"/>
        <dbReference type="ChEBI" id="CHEBI:33019"/>
        <dbReference type="ChEBI" id="CHEBI:57287"/>
        <dbReference type="ChEBI" id="CHEBI:59558"/>
        <dbReference type="ChEBI" id="CHEBI:90546"/>
        <dbReference type="ChEBI" id="CHEBI:456215"/>
        <dbReference type="EC" id="6.2.1.2"/>
    </reaction>
</comment>
<dbReference type="KEGG" id="hro:HELRODRAFT_80632"/>
<dbReference type="PANTHER" id="PTHR43201:SF5">
    <property type="entry name" value="MEDIUM-CHAIN ACYL-COA LIGASE ACSF2, MITOCHONDRIAL"/>
    <property type="match status" value="1"/>
</dbReference>
<dbReference type="OMA" id="ICCRGYN"/>
<comment type="function">
    <text evidence="3">Acyl-CoA synthases catalyze the initial reaction in fatty acid metabolism, by forming a thioester with CoA. Has some preference toward medium-chain substrates. Plays a role in adipocyte differentiation.</text>
</comment>
<dbReference type="Gene3D" id="3.40.50.12780">
    <property type="entry name" value="N-terminal domain of ligase-like"/>
    <property type="match status" value="1"/>
</dbReference>
<dbReference type="EnsemblMetazoa" id="HelroT80632">
    <property type="protein sequence ID" value="HelroP80632"/>
    <property type="gene ID" value="HelroG80632"/>
</dbReference>
<dbReference type="STRING" id="6412.T1G431"/>
<dbReference type="AlphaFoldDB" id="T1G431"/>
<dbReference type="GO" id="GO:0006631">
    <property type="term" value="P:fatty acid metabolic process"/>
    <property type="evidence" value="ECO:0000318"/>
    <property type="project" value="GO_Central"/>
</dbReference>
<evidence type="ECO:0000256" key="3">
    <source>
        <dbReference type="ARBA" id="ARBA00037247"/>
    </source>
</evidence>
<dbReference type="FunFam" id="3.40.50.12780:FF:000003">
    <property type="entry name" value="Long-chain-fatty-acid--CoA ligase FadD"/>
    <property type="match status" value="1"/>
</dbReference>
<dbReference type="EMBL" id="AMQM01004669">
    <property type="status" value="NOT_ANNOTATED_CDS"/>
    <property type="molecule type" value="Genomic_DNA"/>
</dbReference>
<evidence type="ECO:0000259" key="9">
    <source>
        <dbReference type="Pfam" id="PF13193"/>
    </source>
</evidence>
<dbReference type="GO" id="GO:0031956">
    <property type="term" value="F:medium-chain fatty acid-CoA ligase activity"/>
    <property type="evidence" value="ECO:0000318"/>
    <property type="project" value="GO_Central"/>
</dbReference>
<keyword evidence="12" id="KW-1185">Reference proteome</keyword>
<proteinExistence type="inferred from homology"/>
<dbReference type="Gene3D" id="3.30.300.30">
    <property type="match status" value="1"/>
</dbReference>
<reference evidence="10 12" key="2">
    <citation type="journal article" date="2013" name="Nature">
        <title>Insights into bilaterian evolution from three spiralian genomes.</title>
        <authorList>
            <person name="Simakov O."/>
            <person name="Marletaz F."/>
            <person name="Cho S.J."/>
            <person name="Edsinger-Gonzales E."/>
            <person name="Havlak P."/>
            <person name="Hellsten U."/>
            <person name="Kuo D.H."/>
            <person name="Larsson T."/>
            <person name="Lv J."/>
            <person name="Arendt D."/>
            <person name="Savage R."/>
            <person name="Osoegawa K."/>
            <person name="de Jong P."/>
            <person name="Grimwood J."/>
            <person name="Chapman J.A."/>
            <person name="Shapiro H."/>
            <person name="Aerts A."/>
            <person name="Otillar R.P."/>
            <person name="Terry A.Y."/>
            <person name="Boore J.L."/>
            <person name="Grigoriev I.V."/>
            <person name="Lindberg D.R."/>
            <person name="Seaver E.C."/>
            <person name="Weisblat D.A."/>
            <person name="Putnam N.H."/>
            <person name="Rokhsar D.S."/>
        </authorList>
    </citation>
    <scope>NUCLEOTIDE SEQUENCE</scope>
</reference>
<protein>
    <recommendedName>
        <fullName evidence="5">Medium-chain acyl-CoA ligase ACSF2, mitochondrial</fullName>
        <ecNumber evidence="4">6.2.1.2</ecNumber>
    </recommendedName>
</protein>
<dbReference type="CTD" id="20215829"/>
<evidence type="ECO:0000256" key="1">
    <source>
        <dbReference type="ARBA" id="ARBA00006432"/>
    </source>
</evidence>
<dbReference type="InterPro" id="IPR025110">
    <property type="entry name" value="AMP-bd_C"/>
</dbReference>
<sequence>SYLSGPSNYPLIGVTIGQLMEQAAQLHPDKNAFVFTHQRLKLTFEKLLEESDKLAAGLIKLGAKYQDRVGIWAPNCIEWILLQYATARAGLILVNINPAYQAPELEFCLKKVGVKILVMIDKYKGQDYYETLHEICHEMNESATSVESIKSVVLSVCVCVCLSVCICTLLFSDLLSMASREEIREIVDMQSKLQFDDPINIQFTSGTTGSPKGATLSHHNIVNNALSLGYRLKFHERVFETKICMPVPLYHCFGMVMGSLQTLCHSATVVLPSFSFNARDTIKAVQSEKCTTLYGTPTMFIDFLSLQDLSSYNLNSLDTGIMAGAVCPVEIMKKCVTQLHMKHIANCYGTTENSPITFQSMFNDSFTKRTTTVGKVHDHVEAKIVDAEGNILPLGESGELLTRGYVVMKGYWGDHEQTEATMSGSWYKTGDLAVFDEEGYCTIIGRKKDMIVRGGENIYPAEIEQIVYKHPNVLDVQVIGVPDARLGEQVAAWIILKEEGLTTEKDIVEFCRHKMAYFKIPHYITFVKNYPLTITGKVKKYVMRKEALKLYDLEHLED</sequence>
<organism evidence="11 12">
    <name type="scientific">Helobdella robusta</name>
    <name type="common">Californian leech</name>
    <dbReference type="NCBI Taxonomy" id="6412"/>
    <lineage>
        <taxon>Eukaryota</taxon>
        <taxon>Metazoa</taxon>
        <taxon>Spiralia</taxon>
        <taxon>Lophotrochozoa</taxon>
        <taxon>Annelida</taxon>
        <taxon>Clitellata</taxon>
        <taxon>Hirudinea</taxon>
        <taxon>Rhynchobdellida</taxon>
        <taxon>Glossiphoniidae</taxon>
        <taxon>Helobdella</taxon>
    </lineage>
</organism>
<evidence type="ECO:0000256" key="5">
    <source>
        <dbReference type="ARBA" id="ARBA00039638"/>
    </source>
</evidence>
<dbReference type="InterPro" id="IPR045851">
    <property type="entry name" value="AMP-bd_C_sf"/>
</dbReference>
<dbReference type="InterPro" id="IPR042099">
    <property type="entry name" value="ANL_N_sf"/>
</dbReference>
<dbReference type="Pfam" id="PF00501">
    <property type="entry name" value="AMP-binding"/>
    <property type="match status" value="1"/>
</dbReference>
<comment type="catalytic activity">
    <reaction evidence="6">
        <text>octanoate + ATP + CoA = octanoyl-CoA + AMP + diphosphate</text>
        <dbReference type="Rhea" id="RHEA:33631"/>
        <dbReference type="ChEBI" id="CHEBI:25646"/>
        <dbReference type="ChEBI" id="CHEBI:30616"/>
        <dbReference type="ChEBI" id="CHEBI:33019"/>
        <dbReference type="ChEBI" id="CHEBI:57287"/>
        <dbReference type="ChEBI" id="CHEBI:57386"/>
        <dbReference type="ChEBI" id="CHEBI:456215"/>
    </reaction>
</comment>
<evidence type="ECO:0000259" key="8">
    <source>
        <dbReference type="Pfam" id="PF00501"/>
    </source>
</evidence>
<name>T1G431_HELRO</name>
<dbReference type="InterPro" id="IPR000873">
    <property type="entry name" value="AMP-dep_synth/lig_dom"/>
</dbReference>
<dbReference type="RefSeq" id="XP_009018532.1">
    <property type="nucleotide sequence ID" value="XM_009020284.1"/>
</dbReference>
<dbReference type="eggNOG" id="KOG1177">
    <property type="taxonomic scope" value="Eukaryota"/>
</dbReference>
<evidence type="ECO:0000256" key="6">
    <source>
        <dbReference type="ARBA" id="ARBA00047319"/>
    </source>
</evidence>
<feature type="domain" description="AMP-binding enzyme C-terminal" evidence="9">
    <location>
        <begin position="462"/>
        <end position="537"/>
    </location>
</feature>
<evidence type="ECO:0000256" key="7">
    <source>
        <dbReference type="ARBA" id="ARBA00048277"/>
    </source>
</evidence>
<dbReference type="SUPFAM" id="SSF56801">
    <property type="entry name" value="Acetyl-CoA synthetase-like"/>
    <property type="match status" value="1"/>
</dbReference>